<dbReference type="AlphaFoldDB" id="A0A6J6WK34"/>
<gene>
    <name evidence="1" type="ORF">UFOPK2975_00082</name>
</gene>
<protein>
    <submittedName>
        <fullName evidence="1">Unannotated protein</fullName>
    </submittedName>
</protein>
<organism evidence="1">
    <name type="scientific">freshwater metagenome</name>
    <dbReference type="NCBI Taxonomy" id="449393"/>
    <lineage>
        <taxon>unclassified sequences</taxon>
        <taxon>metagenomes</taxon>
        <taxon>ecological metagenomes</taxon>
    </lineage>
</organism>
<dbReference type="EMBL" id="CAFAAG010000002">
    <property type="protein sequence ID" value="CAB4783856.1"/>
    <property type="molecule type" value="Genomic_DNA"/>
</dbReference>
<reference evidence="1" key="1">
    <citation type="submission" date="2020-05" db="EMBL/GenBank/DDBJ databases">
        <authorList>
            <person name="Chiriac C."/>
            <person name="Salcher M."/>
            <person name="Ghai R."/>
            <person name="Kavagutti S V."/>
        </authorList>
    </citation>
    <scope>NUCLEOTIDE SEQUENCE</scope>
</reference>
<accession>A0A6J6WK34</accession>
<proteinExistence type="predicted"/>
<evidence type="ECO:0000313" key="1">
    <source>
        <dbReference type="EMBL" id="CAB4783856.1"/>
    </source>
</evidence>
<sequence>MTEEQVPKRNERWKCPACKACVTLYVLVSEPPICGNKEVHSTKQVEMVRINTTEMNKGG</sequence>
<name>A0A6J6WK34_9ZZZZ</name>